<evidence type="ECO:0000259" key="1">
    <source>
        <dbReference type="SMART" id="SM00644"/>
    </source>
</evidence>
<dbReference type="InterPro" id="IPR036366">
    <property type="entry name" value="PGBDSf"/>
</dbReference>
<evidence type="ECO:0000313" key="2">
    <source>
        <dbReference type="EMBL" id="CUU57664.1"/>
    </source>
</evidence>
<organism evidence="2 3">
    <name type="scientific">Parafrankia irregularis</name>
    <dbReference type="NCBI Taxonomy" id="795642"/>
    <lineage>
        <taxon>Bacteria</taxon>
        <taxon>Bacillati</taxon>
        <taxon>Actinomycetota</taxon>
        <taxon>Actinomycetes</taxon>
        <taxon>Frankiales</taxon>
        <taxon>Frankiaceae</taxon>
        <taxon>Parafrankia</taxon>
    </lineage>
</organism>
<evidence type="ECO:0000313" key="3">
    <source>
        <dbReference type="Proteomes" id="UP000198802"/>
    </source>
</evidence>
<dbReference type="GO" id="GO:0009253">
    <property type="term" value="P:peptidoglycan catabolic process"/>
    <property type="evidence" value="ECO:0007669"/>
    <property type="project" value="InterPro"/>
</dbReference>
<gene>
    <name evidence="2" type="ORF">Ga0074812_11410</name>
</gene>
<feature type="domain" description="N-acetylmuramoyl-L-alanine amidase" evidence="1">
    <location>
        <begin position="26"/>
        <end position="158"/>
    </location>
</feature>
<proteinExistence type="predicted"/>
<dbReference type="GO" id="GO:0008745">
    <property type="term" value="F:N-acetylmuramoyl-L-alanine amidase activity"/>
    <property type="evidence" value="ECO:0007669"/>
    <property type="project" value="InterPro"/>
</dbReference>
<dbReference type="InterPro" id="IPR036505">
    <property type="entry name" value="Amidase/PGRP_sf"/>
</dbReference>
<dbReference type="Gene3D" id="1.10.101.10">
    <property type="entry name" value="PGBD-like superfamily/PGBD"/>
    <property type="match status" value="1"/>
</dbReference>
<dbReference type="SUPFAM" id="SSF55846">
    <property type="entry name" value="N-acetylmuramoyl-L-alanine amidase-like"/>
    <property type="match status" value="1"/>
</dbReference>
<reference evidence="3" key="1">
    <citation type="submission" date="2015-11" db="EMBL/GenBank/DDBJ databases">
        <authorList>
            <person name="Varghese N."/>
        </authorList>
    </citation>
    <scope>NUCLEOTIDE SEQUENCE [LARGE SCALE GENOMIC DNA]</scope>
    <source>
        <strain evidence="3">DSM 45899</strain>
    </source>
</reference>
<dbReference type="InterPro" id="IPR002502">
    <property type="entry name" value="Amidase_domain"/>
</dbReference>
<dbReference type="EMBL" id="FAOZ01000014">
    <property type="protein sequence ID" value="CUU57664.1"/>
    <property type="molecule type" value="Genomic_DNA"/>
</dbReference>
<dbReference type="InterPro" id="IPR036365">
    <property type="entry name" value="PGBD-like_sf"/>
</dbReference>
<protein>
    <submittedName>
        <fullName evidence="2">Putative peptidoglycan binding domain-containing protein</fullName>
    </submittedName>
</protein>
<dbReference type="Gene3D" id="3.40.80.10">
    <property type="entry name" value="Peptidoglycan recognition protein-like"/>
    <property type="match status" value="1"/>
</dbReference>
<dbReference type="CDD" id="cd06583">
    <property type="entry name" value="PGRP"/>
    <property type="match status" value="1"/>
</dbReference>
<dbReference type="Pfam" id="PF01471">
    <property type="entry name" value="PG_binding_1"/>
    <property type="match status" value="1"/>
</dbReference>
<dbReference type="Pfam" id="PF01510">
    <property type="entry name" value="Amidase_2"/>
    <property type="match status" value="1"/>
</dbReference>
<dbReference type="SUPFAM" id="SSF47090">
    <property type="entry name" value="PGBD-like"/>
    <property type="match status" value="1"/>
</dbReference>
<name>A0A0S4QPY6_9ACTN</name>
<dbReference type="Proteomes" id="UP000198802">
    <property type="component" value="Unassembled WGS sequence"/>
</dbReference>
<dbReference type="SMART" id="SM00644">
    <property type="entry name" value="Ami_2"/>
    <property type="match status" value="1"/>
</dbReference>
<keyword evidence="3" id="KW-1185">Reference proteome</keyword>
<sequence length="276" mass="30505">MRAGGHLWNKRKMATTLYPPATYRPVRNTSGTTTQPTRGLIPHVQVGNGSLFGWFDNPASEVSAHLWLAKTGEFEQYVPFDRRAWAQAAGNSFWISVECEGYDTEDYTPIQITRLGEFFAWGIREFGWRAEITDSVNGYGLGTHRMGGAAWGAHSCPGEIRANRRGDILAAALGPATLADPRQRYAGMPTLREKSRGLEVVTLQNALNIIFGHEATSGDPYRLVPDGVYGPLTTTRVAAVQRYATPWFGRIPDDGVCGPNTWRKIGYVLTGMNRQV</sequence>
<dbReference type="InterPro" id="IPR002477">
    <property type="entry name" value="Peptidoglycan-bd-like"/>
</dbReference>
<accession>A0A0S4QPY6</accession>
<dbReference type="AlphaFoldDB" id="A0A0S4QPY6"/>